<dbReference type="AlphaFoldDB" id="A0A0G0H8V1"/>
<evidence type="ECO:0000256" key="2">
    <source>
        <dbReference type="ARBA" id="ARBA00009695"/>
    </source>
</evidence>
<dbReference type="PANTHER" id="PTHR33602:SF1">
    <property type="entry name" value="REGULATORY PROTEIN RECX FAMILY PROTEIN"/>
    <property type="match status" value="1"/>
</dbReference>
<evidence type="ECO:0000259" key="6">
    <source>
        <dbReference type="Pfam" id="PF21981"/>
    </source>
</evidence>
<dbReference type="InterPro" id="IPR003783">
    <property type="entry name" value="Regulatory_RecX"/>
</dbReference>
<name>A0A0G0H8V1_9BACT</name>
<dbReference type="InterPro" id="IPR053925">
    <property type="entry name" value="RecX_HTH_3rd"/>
</dbReference>
<protein>
    <recommendedName>
        <fullName evidence="3 5">Regulatory protein RecX</fullName>
    </recommendedName>
</protein>
<evidence type="ECO:0000256" key="5">
    <source>
        <dbReference type="HAMAP-Rule" id="MF_01114"/>
    </source>
</evidence>
<feature type="domain" description="RecX third three-helical" evidence="6">
    <location>
        <begin position="162"/>
        <end position="208"/>
    </location>
</feature>
<comment type="similarity">
    <text evidence="2 5">Belongs to the RecX family.</text>
</comment>
<evidence type="ECO:0000313" key="7">
    <source>
        <dbReference type="EMBL" id="KKQ34965.1"/>
    </source>
</evidence>
<evidence type="ECO:0000313" key="8">
    <source>
        <dbReference type="Proteomes" id="UP000034852"/>
    </source>
</evidence>
<keyword evidence="4 5" id="KW-0963">Cytoplasm</keyword>
<accession>A0A0G0H8V1</accession>
<dbReference type="Pfam" id="PF21981">
    <property type="entry name" value="RecX_HTH3"/>
    <property type="match status" value="1"/>
</dbReference>
<sequence length="213" mass="25572">MKVTRLSYTKNKKRINVEVDNEFALSVEENTVVKCNLYEGRIVDKKFIQETREFDIAEYAFRKSVDYISIRNRSRREIKDYLNRKLENNAVSTDRIIDEVITKLEHLDLLDDRKFAETLIKDRIGRDNKSRLEIEKTLLKYGVAKDIYKEILDEHFDHEQENRTIENLITKKLRSSKISKLPIRERKIKISEYLIRKGFNWETIKKVLNNFLN</sequence>
<dbReference type="HAMAP" id="MF_01114">
    <property type="entry name" value="RecX"/>
    <property type="match status" value="1"/>
</dbReference>
<gene>
    <name evidence="5" type="primary">recX</name>
    <name evidence="7" type="ORF">US52_C0040G0004</name>
</gene>
<organism evidence="7 8">
    <name type="scientific">candidate division WS6 bacterium GW2011_GWA2_37_6</name>
    <dbReference type="NCBI Taxonomy" id="1619087"/>
    <lineage>
        <taxon>Bacteria</taxon>
        <taxon>Candidatus Dojkabacteria</taxon>
    </lineage>
</organism>
<reference evidence="7 8" key="1">
    <citation type="journal article" date="2015" name="Nature">
        <title>rRNA introns, odd ribosomes, and small enigmatic genomes across a large radiation of phyla.</title>
        <authorList>
            <person name="Brown C.T."/>
            <person name="Hug L.A."/>
            <person name="Thomas B.C."/>
            <person name="Sharon I."/>
            <person name="Castelle C.J."/>
            <person name="Singh A."/>
            <person name="Wilkins M.J."/>
            <person name="Williams K.H."/>
            <person name="Banfield J.F."/>
        </authorList>
    </citation>
    <scope>NUCLEOTIDE SEQUENCE [LARGE SCALE GENOMIC DNA]</scope>
</reference>
<dbReference type="InterPro" id="IPR036388">
    <property type="entry name" value="WH-like_DNA-bd_sf"/>
</dbReference>
<comment type="caution">
    <text evidence="7">The sequence shown here is derived from an EMBL/GenBank/DDBJ whole genome shotgun (WGS) entry which is preliminary data.</text>
</comment>
<dbReference type="EMBL" id="LBTH01000040">
    <property type="protein sequence ID" value="KKQ34965.1"/>
    <property type="molecule type" value="Genomic_DNA"/>
</dbReference>
<comment type="subcellular location">
    <subcellularLocation>
        <location evidence="1 5">Cytoplasm</location>
    </subcellularLocation>
</comment>
<evidence type="ECO:0000256" key="3">
    <source>
        <dbReference type="ARBA" id="ARBA00018111"/>
    </source>
</evidence>
<evidence type="ECO:0000256" key="4">
    <source>
        <dbReference type="ARBA" id="ARBA00022490"/>
    </source>
</evidence>
<dbReference type="GO" id="GO:0005737">
    <property type="term" value="C:cytoplasm"/>
    <property type="evidence" value="ECO:0007669"/>
    <property type="project" value="UniProtKB-SubCell"/>
</dbReference>
<dbReference type="Gene3D" id="1.10.10.10">
    <property type="entry name" value="Winged helix-like DNA-binding domain superfamily/Winged helix DNA-binding domain"/>
    <property type="match status" value="2"/>
</dbReference>
<comment type="function">
    <text evidence="5">Modulates RecA activity.</text>
</comment>
<proteinExistence type="inferred from homology"/>
<dbReference type="GO" id="GO:0006282">
    <property type="term" value="P:regulation of DNA repair"/>
    <property type="evidence" value="ECO:0007669"/>
    <property type="project" value="UniProtKB-UniRule"/>
</dbReference>
<dbReference type="Proteomes" id="UP000034852">
    <property type="component" value="Unassembled WGS sequence"/>
</dbReference>
<evidence type="ECO:0000256" key="1">
    <source>
        <dbReference type="ARBA" id="ARBA00004496"/>
    </source>
</evidence>
<dbReference type="PANTHER" id="PTHR33602">
    <property type="entry name" value="REGULATORY PROTEIN RECX FAMILY PROTEIN"/>
    <property type="match status" value="1"/>
</dbReference>